<name>A0A0C2SXM4_AMAMK</name>
<evidence type="ECO:0000313" key="1">
    <source>
        <dbReference type="EMBL" id="KIL58889.1"/>
    </source>
</evidence>
<evidence type="ECO:0000313" key="2">
    <source>
        <dbReference type="Proteomes" id="UP000054549"/>
    </source>
</evidence>
<dbReference type="Proteomes" id="UP000054549">
    <property type="component" value="Unassembled WGS sequence"/>
</dbReference>
<accession>A0A0C2SXM4</accession>
<gene>
    <name evidence="1" type="ORF">M378DRAFT_170074</name>
</gene>
<dbReference type="EMBL" id="KN818327">
    <property type="protein sequence ID" value="KIL58889.1"/>
    <property type="molecule type" value="Genomic_DNA"/>
</dbReference>
<sequence length="58" mass="6291">MAYPVLETKVSSSSMIRVAGTQLEAFTQNPDLLALKRNGKRVQTGLVIFKVSTAHSLS</sequence>
<organism evidence="1 2">
    <name type="scientific">Amanita muscaria (strain Koide BX008)</name>
    <dbReference type="NCBI Taxonomy" id="946122"/>
    <lineage>
        <taxon>Eukaryota</taxon>
        <taxon>Fungi</taxon>
        <taxon>Dikarya</taxon>
        <taxon>Basidiomycota</taxon>
        <taxon>Agaricomycotina</taxon>
        <taxon>Agaricomycetes</taxon>
        <taxon>Agaricomycetidae</taxon>
        <taxon>Agaricales</taxon>
        <taxon>Pluteineae</taxon>
        <taxon>Amanitaceae</taxon>
        <taxon>Amanita</taxon>
    </lineage>
</organism>
<reference evidence="1 2" key="1">
    <citation type="submission" date="2014-04" db="EMBL/GenBank/DDBJ databases">
        <title>Evolutionary Origins and Diversification of the Mycorrhizal Mutualists.</title>
        <authorList>
            <consortium name="DOE Joint Genome Institute"/>
            <consortium name="Mycorrhizal Genomics Consortium"/>
            <person name="Kohler A."/>
            <person name="Kuo A."/>
            <person name="Nagy L.G."/>
            <person name="Floudas D."/>
            <person name="Copeland A."/>
            <person name="Barry K.W."/>
            <person name="Cichocki N."/>
            <person name="Veneault-Fourrey C."/>
            <person name="LaButti K."/>
            <person name="Lindquist E.A."/>
            <person name="Lipzen A."/>
            <person name="Lundell T."/>
            <person name="Morin E."/>
            <person name="Murat C."/>
            <person name="Riley R."/>
            <person name="Ohm R."/>
            <person name="Sun H."/>
            <person name="Tunlid A."/>
            <person name="Henrissat B."/>
            <person name="Grigoriev I.V."/>
            <person name="Hibbett D.S."/>
            <person name="Martin F."/>
        </authorList>
    </citation>
    <scope>NUCLEOTIDE SEQUENCE [LARGE SCALE GENOMIC DNA]</scope>
    <source>
        <strain evidence="1 2">Koide BX008</strain>
    </source>
</reference>
<dbReference type="InParanoid" id="A0A0C2SXM4"/>
<protein>
    <submittedName>
        <fullName evidence="1">Uncharacterized protein</fullName>
    </submittedName>
</protein>
<keyword evidence="2" id="KW-1185">Reference proteome</keyword>
<proteinExistence type="predicted"/>
<dbReference type="HOGENOM" id="CLU_2978627_0_0_1"/>
<dbReference type="AlphaFoldDB" id="A0A0C2SXM4"/>